<evidence type="ECO:0000256" key="1">
    <source>
        <dbReference type="SAM" id="Phobius"/>
    </source>
</evidence>
<accession>A0A1M6CCD5</accession>
<keyword evidence="1" id="KW-1133">Transmembrane helix</keyword>
<feature type="transmembrane region" description="Helical" evidence="1">
    <location>
        <begin position="114"/>
        <end position="134"/>
    </location>
</feature>
<keyword evidence="3" id="KW-1185">Reference proteome</keyword>
<dbReference type="InterPro" id="IPR010540">
    <property type="entry name" value="CmpB_TMEM229"/>
</dbReference>
<dbReference type="STRING" id="1121131.SAMN02745229_03313"/>
<dbReference type="AlphaFoldDB" id="A0A1M6CCD5"/>
<feature type="transmembrane region" description="Helical" evidence="1">
    <location>
        <begin position="146"/>
        <end position="168"/>
    </location>
</feature>
<feature type="transmembrane region" description="Helical" evidence="1">
    <location>
        <begin position="70"/>
        <end position="93"/>
    </location>
</feature>
<feature type="transmembrane region" description="Helical" evidence="1">
    <location>
        <begin position="37"/>
        <end position="58"/>
    </location>
</feature>
<evidence type="ECO:0000313" key="2">
    <source>
        <dbReference type="EMBL" id="SHI58672.1"/>
    </source>
</evidence>
<protein>
    <submittedName>
        <fullName evidence="2">Uncharacterized membrane protein</fullName>
    </submittedName>
</protein>
<keyword evidence="1" id="KW-0472">Membrane</keyword>
<dbReference type="RefSeq" id="WP_073389398.1">
    <property type="nucleotide sequence ID" value="NZ_FQXK01000034.1"/>
</dbReference>
<dbReference type="Proteomes" id="UP000184278">
    <property type="component" value="Unassembled WGS sequence"/>
</dbReference>
<sequence length="269" mass="30367">MIIAKYFVEFVVYSFFGWIYECTYCSIKSKHWSNRGFLYGPVCPIYGVGAVSCSIVFGNFSLTVDGVTPVWEIFVICAFGSAILEYVTSYMLEKRFNARWWDYSNAPFNIHGRICLPATIAFGLAGTAIVKFVLPVSETVKGQMQPLFAEIMALFLMGLIAADTALTAQSLIDLTQKLDNFEAGFNNKIEENIRVLSEKPGELREKYAAFTSKLTERQKYALFSIQKYTSQTRSFSASSVKQYLESIGSKIKKSLPERTDRQSEDSDKE</sequence>
<gene>
    <name evidence="2" type="ORF">SAMN02745229_03313</name>
</gene>
<name>A0A1M6CCD5_BUTFI</name>
<evidence type="ECO:0000313" key="3">
    <source>
        <dbReference type="Proteomes" id="UP000184278"/>
    </source>
</evidence>
<dbReference type="Pfam" id="PF06541">
    <property type="entry name" value="ABC_trans_CmpB"/>
    <property type="match status" value="1"/>
</dbReference>
<dbReference type="GeneID" id="89510710"/>
<dbReference type="EMBL" id="FQXK01000034">
    <property type="protein sequence ID" value="SHI58672.1"/>
    <property type="molecule type" value="Genomic_DNA"/>
</dbReference>
<reference evidence="3" key="1">
    <citation type="submission" date="2016-11" db="EMBL/GenBank/DDBJ databases">
        <authorList>
            <person name="Varghese N."/>
            <person name="Submissions S."/>
        </authorList>
    </citation>
    <scope>NUCLEOTIDE SEQUENCE [LARGE SCALE GENOMIC DNA]</scope>
    <source>
        <strain evidence="3">DSM 3071</strain>
    </source>
</reference>
<keyword evidence="1" id="KW-0812">Transmembrane</keyword>
<organism evidence="2 3">
    <name type="scientific">Butyrivibrio fibrisolvens DSM 3071</name>
    <dbReference type="NCBI Taxonomy" id="1121131"/>
    <lineage>
        <taxon>Bacteria</taxon>
        <taxon>Bacillati</taxon>
        <taxon>Bacillota</taxon>
        <taxon>Clostridia</taxon>
        <taxon>Lachnospirales</taxon>
        <taxon>Lachnospiraceae</taxon>
        <taxon>Butyrivibrio</taxon>
    </lineage>
</organism>
<dbReference type="OrthoDB" id="9789229at2"/>
<proteinExistence type="predicted"/>